<keyword evidence="2" id="KW-0238">DNA-binding</keyword>
<dbReference type="InterPro" id="IPR019888">
    <property type="entry name" value="Tscrpt_reg_AsnC-like"/>
</dbReference>
<dbReference type="AlphaFoldDB" id="A0A2A7UZP3"/>
<dbReference type="GeneID" id="80803586"/>
<dbReference type="GO" id="GO:0043565">
    <property type="term" value="F:sequence-specific DNA binding"/>
    <property type="evidence" value="ECO:0007669"/>
    <property type="project" value="InterPro"/>
</dbReference>
<dbReference type="GO" id="GO:0006355">
    <property type="term" value="P:regulation of DNA-templated transcription"/>
    <property type="evidence" value="ECO:0007669"/>
    <property type="project" value="UniProtKB-ARBA"/>
</dbReference>
<dbReference type="PANTHER" id="PTHR30154">
    <property type="entry name" value="LEUCINE-RESPONSIVE REGULATORY PROTEIN"/>
    <property type="match status" value="1"/>
</dbReference>
<dbReference type="PANTHER" id="PTHR30154:SF46">
    <property type="entry name" value="TRANSCRIPTIONAL REGULATORY PROTEIN"/>
    <property type="match status" value="1"/>
</dbReference>
<dbReference type="GO" id="GO:0043200">
    <property type="term" value="P:response to amino acid"/>
    <property type="evidence" value="ECO:0007669"/>
    <property type="project" value="TreeGrafter"/>
</dbReference>
<dbReference type="Proteomes" id="UP000220246">
    <property type="component" value="Unassembled WGS sequence"/>
</dbReference>
<dbReference type="Gene3D" id="3.30.70.920">
    <property type="match status" value="1"/>
</dbReference>
<dbReference type="PROSITE" id="PS50956">
    <property type="entry name" value="HTH_ASNC_2"/>
    <property type="match status" value="1"/>
</dbReference>
<dbReference type="InterPro" id="IPR000485">
    <property type="entry name" value="AsnC-type_HTH_dom"/>
</dbReference>
<gene>
    <name evidence="5" type="ORF">CRM82_02385</name>
</gene>
<evidence type="ECO:0000256" key="2">
    <source>
        <dbReference type="ARBA" id="ARBA00023125"/>
    </source>
</evidence>
<dbReference type="OrthoDB" id="8526125at2"/>
<dbReference type="EMBL" id="PDEA01000001">
    <property type="protein sequence ID" value="PEH90815.1"/>
    <property type="molecule type" value="Genomic_DNA"/>
</dbReference>
<dbReference type="Pfam" id="PF13412">
    <property type="entry name" value="HTH_24"/>
    <property type="match status" value="1"/>
</dbReference>
<proteinExistence type="predicted"/>
<protein>
    <submittedName>
        <fullName evidence="5">Lrp/AsnC family transcriptional regulator</fullName>
    </submittedName>
</protein>
<dbReference type="Gene3D" id="1.10.10.10">
    <property type="entry name" value="Winged helix-like DNA-binding domain superfamily/Winged helix DNA-binding domain"/>
    <property type="match status" value="1"/>
</dbReference>
<evidence type="ECO:0000256" key="3">
    <source>
        <dbReference type="ARBA" id="ARBA00023163"/>
    </source>
</evidence>
<dbReference type="InterPro" id="IPR036390">
    <property type="entry name" value="WH_DNA-bd_sf"/>
</dbReference>
<dbReference type="InterPro" id="IPR019887">
    <property type="entry name" value="Tscrpt_reg_AsnC/Lrp_C"/>
</dbReference>
<name>A0A2A7UZP3_COMTR</name>
<dbReference type="InterPro" id="IPR019885">
    <property type="entry name" value="Tscrpt_reg_HTH_AsnC-type_CS"/>
</dbReference>
<dbReference type="Pfam" id="PF01037">
    <property type="entry name" value="AsnC_trans_reg"/>
    <property type="match status" value="1"/>
</dbReference>
<dbReference type="STRING" id="1219032.GCA_001515545_02370"/>
<keyword evidence="3" id="KW-0804">Transcription</keyword>
<accession>A0A2A7UZP3</accession>
<keyword evidence="6" id="KW-1185">Reference proteome</keyword>
<dbReference type="InterPro" id="IPR011991">
    <property type="entry name" value="ArsR-like_HTH"/>
</dbReference>
<dbReference type="PRINTS" id="PR00033">
    <property type="entry name" value="HTHASNC"/>
</dbReference>
<sequence>MNNLDKFDLGILAALQADGRLTNAELAQRVGLSAAPCWRRVRALEEAGFIRGYHAEIDRHKIGLGVLAFVRIDAEISTGVRTREMEEAIRAIPEVVSCHYISGKGMFELQVVAKDLESFSHFTRTVLLNLPNVKDMHTSFSLGEVKSSSAWPLGHLQPKAPARG</sequence>
<evidence type="ECO:0000313" key="6">
    <source>
        <dbReference type="Proteomes" id="UP000220246"/>
    </source>
</evidence>
<dbReference type="SUPFAM" id="SSF46785">
    <property type="entry name" value="Winged helix' DNA-binding domain"/>
    <property type="match status" value="1"/>
</dbReference>
<dbReference type="GO" id="GO:0005829">
    <property type="term" value="C:cytosol"/>
    <property type="evidence" value="ECO:0007669"/>
    <property type="project" value="TreeGrafter"/>
</dbReference>
<dbReference type="CDD" id="cd00090">
    <property type="entry name" value="HTH_ARSR"/>
    <property type="match status" value="1"/>
</dbReference>
<dbReference type="InterPro" id="IPR036388">
    <property type="entry name" value="WH-like_DNA-bd_sf"/>
</dbReference>
<dbReference type="SMART" id="SM00344">
    <property type="entry name" value="HTH_ASNC"/>
    <property type="match status" value="1"/>
</dbReference>
<dbReference type="InterPro" id="IPR011008">
    <property type="entry name" value="Dimeric_a/b-barrel"/>
</dbReference>
<evidence type="ECO:0000256" key="1">
    <source>
        <dbReference type="ARBA" id="ARBA00023015"/>
    </source>
</evidence>
<feature type="domain" description="HTH asnC-type" evidence="4">
    <location>
        <begin position="4"/>
        <end position="65"/>
    </location>
</feature>
<reference evidence="6" key="1">
    <citation type="submission" date="2017-09" db="EMBL/GenBank/DDBJ databases">
        <title>FDA dAtabase for Regulatory Grade micrObial Sequences (FDA-ARGOS): Supporting development and validation of Infectious Disease Dx tests.</title>
        <authorList>
            <person name="Minogue T."/>
            <person name="Wolcott M."/>
            <person name="Wasieloski L."/>
            <person name="Aguilar W."/>
            <person name="Moore D."/>
            <person name="Tallon L."/>
            <person name="Sadzewicz L."/>
            <person name="Ott S."/>
            <person name="Zhao X."/>
            <person name="Nagaraj S."/>
            <person name="Vavikolanu K."/>
            <person name="Aluvathingal J."/>
            <person name="Nadendla S."/>
            <person name="Sichtig H."/>
        </authorList>
    </citation>
    <scope>NUCLEOTIDE SEQUENCE [LARGE SCALE GENOMIC DNA]</scope>
    <source>
        <strain evidence="6">FDAARGOS_394</strain>
    </source>
</reference>
<evidence type="ECO:0000313" key="5">
    <source>
        <dbReference type="EMBL" id="PEH90815.1"/>
    </source>
</evidence>
<dbReference type="SUPFAM" id="SSF54909">
    <property type="entry name" value="Dimeric alpha+beta barrel"/>
    <property type="match status" value="1"/>
</dbReference>
<dbReference type="PROSITE" id="PS00519">
    <property type="entry name" value="HTH_ASNC_1"/>
    <property type="match status" value="1"/>
</dbReference>
<keyword evidence="1" id="KW-0805">Transcription regulation</keyword>
<dbReference type="RefSeq" id="WP_066538402.1">
    <property type="nucleotide sequence ID" value="NZ_DALZQJ010000037.1"/>
</dbReference>
<evidence type="ECO:0000259" key="4">
    <source>
        <dbReference type="PROSITE" id="PS50956"/>
    </source>
</evidence>
<comment type="caution">
    <text evidence="5">The sequence shown here is derived from an EMBL/GenBank/DDBJ whole genome shotgun (WGS) entry which is preliminary data.</text>
</comment>
<organism evidence="5 6">
    <name type="scientific">Comamonas terrigena</name>
    <dbReference type="NCBI Taxonomy" id="32013"/>
    <lineage>
        <taxon>Bacteria</taxon>
        <taxon>Pseudomonadati</taxon>
        <taxon>Pseudomonadota</taxon>
        <taxon>Betaproteobacteria</taxon>
        <taxon>Burkholderiales</taxon>
        <taxon>Comamonadaceae</taxon>
        <taxon>Comamonas</taxon>
    </lineage>
</organism>